<name>A0ABU3DGK0_9RHOB</name>
<evidence type="ECO:0000256" key="1">
    <source>
        <dbReference type="SAM" id="Phobius"/>
    </source>
</evidence>
<protein>
    <recommendedName>
        <fullName evidence="4">DUF4345 domain-containing protein</fullName>
    </recommendedName>
</protein>
<proteinExistence type="predicted"/>
<keyword evidence="1" id="KW-0472">Membrane</keyword>
<feature type="transmembrane region" description="Helical" evidence="1">
    <location>
        <begin position="74"/>
        <end position="94"/>
    </location>
</feature>
<feature type="transmembrane region" description="Helical" evidence="1">
    <location>
        <begin position="44"/>
        <end position="62"/>
    </location>
</feature>
<keyword evidence="1" id="KW-0812">Transmembrane</keyword>
<keyword evidence="1" id="KW-1133">Transmembrane helix</keyword>
<reference evidence="2 3" key="1">
    <citation type="submission" date="2023-09" db="EMBL/GenBank/DDBJ databases">
        <authorList>
            <person name="Rey-Velasco X."/>
        </authorList>
    </citation>
    <scope>NUCLEOTIDE SEQUENCE [LARGE SCALE GENOMIC DNA]</scope>
    <source>
        <strain evidence="2 3">F158</strain>
    </source>
</reference>
<keyword evidence="3" id="KW-1185">Reference proteome</keyword>
<sequence length="130" mass="13702">MPTFKASATLLAAITLCLALVYLLLPSIPLFAFAQERTADGLFMARRGALPFAGLAVMLFAARDCDPSHARRAICLAVIVTFGGLAILGLIALVRGTTGWMTLPSIAVELVLAALFVPHLAARSRAAPRL</sequence>
<evidence type="ECO:0008006" key="4">
    <source>
        <dbReference type="Google" id="ProtNLM"/>
    </source>
</evidence>
<accession>A0ABU3DGK0</accession>
<dbReference type="Proteomes" id="UP001265259">
    <property type="component" value="Unassembled WGS sequence"/>
</dbReference>
<gene>
    <name evidence="2" type="ORF">RM543_09075</name>
</gene>
<dbReference type="RefSeq" id="WP_311690761.1">
    <property type="nucleotide sequence ID" value="NZ_JAVRHL010000002.1"/>
</dbReference>
<organism evidence="2 3">
    <name type="scientific">Tropicimonas omnivorans</name>
    <dbReference type="NCBI Taxonomy" id="3075590"/>
    <lineage>
        <taxon>Bacteria</taxon>
        <taxon>Pseudomonadati</taxon>
        <taxon>Pseudomonadota</taxon>
        <taxon>Alphaproteobacteria</taxon>
        <taxon>Rhodobacterales</taxon>
        <taxon>Roseobacteraceae</taxon>
        <taxon>Tropicimonas</taxon>
    </lineage>
</organism>
<comment type="caution">
    <text evidence="2">The sequence shown here is derived from an EMBL/GenBank/DDBJ whole genome shotgun (WGS) entry which is preliminary data.</text>
</comment>
<evidence type="ECO:0000313" key="3">
    <source>
        <dbReference type="Proteomes" id="UP001265259"/>
    </source>
</evidence>
<evidence type="ECO:0000313" key="2">
    <source>
        <dbReference type="EMBL" id="MDT0682836.1"/>
    </source>
</evidence>
<dbReference type="EMBL" id="JAVRHL010000002">
    <property type="protein sequence ID" value="MDT0682836.1"/>
    <property type="molecule type" value="Genomic_DNA"/>
</dbReference>
<feature type="transmembrane region" description="Helical" evidence="1">
    <location>
        <begin position="100"/>
        <end position="122"/>
    </location>
</feature>